<evidence type="ECO:0000313" key="1">
    <source>
        <dbReference type="EMBL" id="GCC27888.1"/>
    </source>
</evidence>
<sequence>MRSKHRKHHGQIYTAHAVSLQNRDKDHFRVCSQRSSAERGLQAMTTSDRLGVAAERGCLLGGGGARRGPAASAVARRCGSWAVWDINKNIEKGRGKKPEYNSCGERKKIIKRFFVLTRLELNTLLL</sequence>
<dbReference type="Proteomes" id="UP000287033">
    <property type="component" value="Unassembled WGS sequence"/>
</dbReference>
<accession>A0A401SBW6</accession>
<dbReference type="AlphaFoldDB" id="A0A401SBW6"/>
<keyword evidence="2" id="KW-1185">Reference proteome</keyword>
<organism evidence="1 2">
    <name type="scientific">Chiloscyllium punctatum</name>
    <name type="common">Brownbanded bambooshark</name>
    <name type="synonym">Hemiscyllium punctatum</name>
    <dbReference type="NCBI Taxonomy" id="137246"/>
    <lineage>
        <taxon>Eukaryota</taxon>
        <taxon>Metazoa</taxon>
        <taxon>Chordata</taxon>
        <taxon>Craniata</taxon>
        <taxon>Vertebrata</taxon>
        <taxon>Chondrichthyes</taxon>
        <taxon>Elasmobranchii</taxon>
        <taxon>Galeomorphii</taxon>
        <taxon>Galeoidea</taxon>
        <taxon>Orectolobiformes</taxon>
        <taxon>Hemiscylliidae</taxon>
        <taxon>Chiloscyllium</taxon>
    </lineage>
</organism>
<reference evidence="1 2" key="1">
    <citation type="journal article" date="2018" name="Nat. Ecol. Evol.">
        <title>Shark genomes provide insights into elasmobranch evolution and the origin of vertebrates.</title>
        <authorList>
            <person name="Hara Y"/>
            <person name="Yamaguchi K"/>
            <person name="Onimaru K"/>
            <person name="Kadota M"/>
            <person name="Koyanagi M"/>
            <person name="Keeley SD"/>
            <person name="Tatsumi K"/>
            <person name="Tanaka K"/>
            <person name="Motone F"/>
            <person name="Kageyama Y"/>
            <person name="Nozu R"/>
            <person name="Adachi N"/>
            <person name="Nishimura O"/>
            <person name="Nakagawa R"/>
            <person name="Tanegashima C"/>
            <person name="Kiyatake I"/>
            <person name="Matsumoto R"/>
            <person name="Murakumo K"/>
            <person name="Nishida K"/>
            <person name="Terakita A"/>
            <person name="Kuratani S"/>
            <person name="Sato K"/>
            <person name="Hyodo S Kuraku.S."/>
        </authorList>
    </citation>
    <scope>NUCLEOTIDE SEQUENCE [LARGE SCALE GENOMIC DNA]</scope>
</reference>
<evidence type="ECO:0000313" key="2">
    <source>
        <dbReference type="Proteomes" id="UP000287033"/>
    </source>
</evidence>
<comment type="caution">
    <text evidence="1">The sequence shown here is derived from an EMBL/GenBank/DDBJ whole genome shotgun (WGS) entry which is preliminary data.</text>
</comment>
<protein>
    <submittedName>
        <fullName evidence="1">Uncharacterized protein</fullName>
    </submittedName>
</protein>
<proteinExistence type="predicted"/>
<gene>
    <name evidence="1" type="ORF">chiPu_0006314</name>
</gene>
<dbReference type="EMBL" id="BEZZ01000182">
    <property type="protein sequence ID" value="GCC27888.1"/>
    <property type="molecule type" value="Genomic_DNA"/>
</dbReference>
<name>A0A401SBW6_CHIPU</name>